<dbReference type="KEGG" id="chq:AQ619_12775"/>
<protein>
    <recommendedName>
        <fullName evidence="1">Acetyl-CoA hydrolase/transferase C-terminal domain-containing protein</fullName>
    </recommendedName>
</protein>
<dbReference type="InterPro" id="IPR037171">
    <property type="entry name" value="NagB/RpiA_transferase-like"/>
</dbReference>
<feature type="domain" description="Acetyl-CoA hydrolase/transferase C-terminal" evidence="1">
    <location>
        <begin position="243"/>
        <end position="392"/>
    </location>
</feature>
<evidence type="ECO:0000259" key="1">
    <source>
        <dbReference type="Pfam" id="PF13336"/>
    </source>
</evidence>
<reference evidence="2 3" key="1">
    <citation type="submission" date="2015-10" db="EMBL/GenBank/DDBJ databases">
        <title>Conservation of the essential genome among Caulobacter and Brevundimonas species.</title>
        <authorList>
            <person name="Scott D."/>
            <person name="Ely B."/>
        </authorList>
    </citation>
    <scope>NUCLEOTIDE SEQUENCE [LARGE SCALE GENOMIC DNA]</scope>
    <source>
        <strain evidence="2 3">CB4</strain>
    </source>
</reference>
<dbReference type="EMBL" id="CP013002">
    <property type="protein sequence ID" value="ALL14141.1"/>
    <property type="molecule type" value="Genomic_DNA"/>
</dbReference>
<dbReference type="Pfam" id="PF13336">
    <property type="entry name" value="AcetylCoA_hyd_C"/>
    <property type="match status" value="1"/>
</dbReference>
<dbReference type="Gene3D" id="3.30.750.70">
    <property type="entry name" value="4-hydroxybutyrate coenzyme like domains"/>
    <property type="match status" value="1"/>
</dbReference>
<organism evidence="2 3">
    <name type="scientific">Caulobacter henricii</name>
    <dbReference type="NCBI Taxonomy" id="69395"/>
    <lineage>
        <taxon>Bacteria</taxon>
        <taxon>Pseudomonadati</taxon>
        <taxon>Pseudomonadota</taxon>
        <taxon>Alphaproteobacteria</taxon>
        <taxon>Caulobacterales</taxon>
        <taxon>Caulobacteraceae</taxon>
        <taxon>Caulobacter</taxon>
    </lineage>
</organism>
<keyword evidence="3" id="KW-1185">Reference proteome</keyword>
<dbReference type="SUPFAM" id="SSF100950">
    <property type="entry name" value="NagB/RpiA/CoA transferase-like"/>
    <property type="match status" value="2"/>
</dbReference>
<accession>A0A0P0P1G2</accession>
<dbReference type="AlphaFoldDB" id="A0A0P0P1G2"/>
<evidence type="ECO:0000313" key="2">
    <source>
        <dbReference type="EMBL" id="ALL14141.1"/>
    </source>
</evidence>
<dbReference type="InterPro" id="IPR046433">
    <property type="entry name" value="ActCoA_hydro"/>
</dbReference>
<dbReference type="GO" id="GO:0008775">
    <property type="term" value="F:acetate CoA-transferase activity"/>
    <property type="evidence" value="ECO:0007669"/>
    <property type="project" value="InterPro"/>
</dbReference>
<dbReference type="InterPro" id="IPR026888">
    <property type="entry name" value="AcetylCoA_hyd_C"/>
</dbReference>
<evidence type="ECO:0000313" key="3">
    <source>
        <dbReference type="Proteomes" id="UP000056905"/>
    </source>
</evidence>
<dbReference type="Proteomes" id="UP000056905">
    <property type="component" value="Chromosome"/>
</dbReference>
<dbReference type="OrthoDB" id="9801795at2"/>
<sequence length="398" mass="41547">MPTMSSDTRVFVSASAAEPFAAAKLSKRLVPLLSATFEGGFIPGVNTSDWSSLGPGARMAGPFMSPAWRSIAAVGRFERLPLTYHGFARRVAATRYAAGLFMITPPDTSGVSSFGTTADFPPTALDRCDLRIGVINPSMPRLPGSPTVPLSVFDEVIELDTPLADYGVRLPGAIERQIIDHVVGMIPNGATLQAGIGRLGDALWPGLSGKEGLSLHSGMICDPVASLIREGVFAHIRTGSLLGSRDFYAQAADLPGVTMAPALETHDPERLGEIPALVAVNSAIEVDLLGQVNAEWVDGEAISGPGGLPDFIEGASRSPGGLPIIALGSTAKGGALSRIVPRLSVPVTLPATEVGIVVTEHGAVDLRPLQGEARAMALIEIAAPDHRTALQRAWHRGV</sequence>
<dbReference type="Gene3D" id="3.40.1080.20">
    <property type="entry name" value="Acetyl-CoA hydrolase/transferase C-terminal domain"/>
    <property type="match status" value="1"/>
</dbReference>
<proteinExistence type="predicted"/>
<dbReference type="STRING" id="69395.AQ619_12775"/>
<dbReference type="InterPro" id="IPR038460">
    <property type="entry name" value="AcetylCoA_hyd_C_sf"/>
</dbReference>
<dbReference type="Gene3D" id="3.40.1080.10">
    <property type="entry name" value="Glutaconate Coenzyme A-transferase"/>
    <property type="match status" value="1"/>
</dbReference>
<gene>
    <name evidence="2" type="ORF">AQ619_12775</name>
</gene>
<name>A0A0P0P1G2_9CAUL</name>
<dbReference type="GO" id="GO:0006083">
    <property type="term" value="P:acetate metabolic process"/>
    <property type="evidence" value="ECO:0007669"/>
    <property type="project" value="InterPro"/>
</dbReference>
<dbReference type="PANTHER" id="PTHR21432:SF20">
    <property type="entry name" value="ACETYL-COA HYDROLASE"/>
    <property type="match status" value="1"/>
</dbReference>
<dbReference type="PANTHER" id="PTHR21432">
    <property type="entry name" value="ACETYL-COA HYDROLASE-RELATED"/>
    <property type="match status" value="1"/>
</dbReference>